<dbReference type="SUPFAM" id="SSF56801">
    <property type="entry name" value="Acetyl-CoA synthetase-like"/>
    <property type="match status" value="1"/>
</dbReference>
<sequence>MAPSNNLPNYTDFDSLLQVFETFTNCYKNNVLFHYKIPDGGTSRVPEYKTLTYSQVDTITTHLANIWKPMIPPDTSCVAVFNDNPIQATLALFAILKLGLITFPLSPHHTKDVLTHLLIESNTGFFITSKENVTKAIDSVNAVAQQQQQQQRERIAQNDNKRTPVIMDIKIWDQFDDIMEQLLLDTTMSPSNPIHDDSNNHISSYNRLIISAQHDVDSTTTVVYAITSGSTSTTYPKLIHWSTQSIMYMVLEMNIKSLIREGKDDPNFIMQSTDVMIIIATSFLAGASLGELFTVFSVGGSVVLLDDLSKLHPHDFLEVSEMFQVSLMLAPPSFLERLAEYLKTLPGNNWTIVSKTLQRVKYCFYGGLPLQIEIGDYLQSKGLNVRTHYGATETCIMSQANVSRENKNWYKIHPTPELMHYATFEPFDNDMFHLVIHSNFPSLAKNVANRPNGNYATRDLFIKDSPRYWTYVGRMDDIMNLKSGVLVNPIPLETELCKEEIIKKCVIVVHQVIRKVNKTGHYEAAISIPEMIYILPFGKQLPMTAKGAISRKKTNQEFNQEIEQMYTNFIRINQR</sequence>
<dbReference type="GO" id="GO:0031956">
    <property type="term" value="F:medium-chain fatty acid-CoA ligase activity"/>
    <property type="evidence" value="ECO:0007669"/>
    <property type="project" value="TreeGrafter"/>
</dbReference>
<dbReference type="Proteomes" id="UP001209540">
    <property type="component" value="Unassembled WGS sequence"/>
</dbReference>
<gene>
    <name evidence="3" type="ORF">BDA99DRAFT_541709</name>
</gene>
<accession>A0AAD5K174</accession>
<evidence type="ECO:0000313" key="4">
    <source>
        <dbReference type="Proteomes" id="UP001209540"/>
    </source>
</evidence>
<reference evidence="3" key="1">
    <citation type="journal article" date="2022" name="IScience">
        <title>Evolution of zygomycete secretomes and the origins of terrestrial fungal ecologies.</title>
        <authorList>
            <person name="Chang Y."/>
            <person name="Wang Y."/>
            <person name="Mondo S."/>
            <person name="Ahrendt S."/>
            <person name="Andreopoulos W."/>
            <person name="Barry K."/>
            <person name="Beard J."/>
            <person name="Benny G.L."/>
            <person name="Blankenship S."/>
            <person name="Bonito G."/>
            <person name="Cuomo C."/>
            <person name="Desiro A."/>
            <person name="Gervers K.A."/>
            <person name="Hundley H."/>
            <person name="Kuo A."/>
            <person name="LaButti K."/>
            <person name="Lang B.F."/>
            <person name="Lipzen A."/>
            <person name="O'Donnell K."/>
            <person name="Pangilinan J."/>
            <person name="Reynolds N."/>
            <person name="Sandor L."/>
            <person name="Smith M.E."/>
            <person name="Tsang A."/>
            <person name="Grigoriev I.V."/>
            <person name="Stajich J.E."/>
            <person name="Spatafora J.W."/>
        </authorList>
    </citation>
    <scope>NUCLEOTIDE SEQUENCE</scope>
    <source>
        <strain evidence="3">RSA 2281</strain>
    </source>
</reference>
<evidence type="ECO:0000313" key="3">
    <source>
        <dbReference type="EMBL" id="KAI9250455.1"/>
    </source>
</evidence>
<dbReference type="AlphaFoldDB" id="A0AAD5K174"/>
<evidence type="ECO:0000256" key="1">
    <source>
        <dbReference type="ARBA" id="ARBA00006432"/>
    </source>
</evidence>
<dbReference type="PANTHER" id="PTHR43201:SF8">
    <property type="entry name" value="ACYL-COA SYNTHETASE FAMILY MEMBER 3"/>
    <property type="match status" value="1"/>
</dbReference>
<protein>
    <recommendedName>
        <fullName evidence="2">AMP-dependent synthetase/ligase domain-containing protein</fullName>
    </recommendedName>
</protein>
<comment type="caution">
    <text evidence="3">The sequence shown here is derived from an EMBL/GenBank/DDBJ whole genome shotgun (WGS) entry which is preliminary data.</text>
</comment>
<comment type="similarity">
    <text evidence="1">Belongs to the ATP-dependent AMP-binding enzyme family.</text>
</comment>
<dbReference type="InterPro" id="IPR000873">
    <property type="entry name" value="AMP-dep_synth/lig_dom"/>
</dbReference>
<evidence type="ECO:0000259" key="2">
    <source>
        <dbReference type="Pfam" id="PF00501"/>
    </source>
</evidence>
<dbReference type="Pfam" id="PF23562">
    <property type="entry name" value="AMP-binding_C_3"/>
    <property type="match status" value="1"/>
</dbReference>
<organism evidence="3 4">
    <name type="scientific">Phascolomyces articulosus</name>
    <dbReference type="NCBI Taxonomy" id="60185"/>
    <lineage>
        <taxon>Eukaryota</taxon>
        <taxon>Fungi</taxon>
        <taxon>Fungi incertae sedis</taxon>
        <taxon>Mucoromycota</taxon>
        <taxon>Mucoromycotina</taxon>
        <taxon>Mucoromycetes</taxon>
        <taxon>Mucorales</taxon>
        <taxon>Lichtheimiaceae</taxon>
        <taxon>Phascolomyces</taxon>
    </lineage>
</organism>
<dbReference type="Pfam" id="PF00501">
    <property type="entry name" value="AMP-binding"/>
    <property type="match status" value="1"/>
</dbReference>
<dbReference type="GO" id="GO:0006631">
    <property type="term" value="P:fatty acid metabolic process"/>
    <property type="evidence" value="ECO:0007669"/>
    <property type="project" value="TreeGrafter"/>
</dbReference>
<reference evidence="3" key="2">
    <citation type="submission" date="2023-02" db="EMBL/GenBank/DDBJ databases">
        <authorList>
            <consortium name="DOE Joint Genome Institute"/>
            <person name="Mondo S.J."/>
            <person name="Chang Y."/>
            <person name="Wang Y."/>
            <person name="Ahrendt S."/>
            <person name="Andreopoulos W."/>
            <person name="Barry K."/>
            <person name="Beard J."/>
            <person name="Benny G.L."/>
            <person name="Blankenship S."/>
            <person name="Bonito G."/>
            <person name="Cuomo C."/>
            <person name="Desiro A."/>
            <person name="Gervers K.A."/>
            <person name="Hundley H."/>
            <person name="Kuo A."/>
            <person name="LaButti K."/>
            <person name="Lang B.F."/>
            <person name="Lipzen A."/>
            <person name="O'Donnell K."/>
            <person name="Pangilinan J."/>
            <person name="Reynolds N."/>
            <person name="Sandor L."/>
            <person name="Smith M.W."/>
            <person name="Tsang A."/>
            <person name="Grigoriev I.V."/>
            <person name="Stajich J.E."/>
            <person name="Spatafora J.W."/>
        </authorList>
    </citation>
    <scope>NUCLEOTIDE SEQUENCE</scope>
    <source>
        <strain evidence="3">RSA 2281</strain>
    </source>
</reference>
<name>A0AAD5K174_9FUNG</name>
<proteinExistence type="inferred from homology"/>
<dbReference type="Gene3D" id="3.40.50.12780">
    <property type="entry name" value="N-terminal domain of ligase-like"/>
    <property type="match status" value="1"/>
</dbReference>
<dbReference type="EMBL" id="JAIXMP010000032">
    <property type="protein sequence ID" value="KAI9250455.1"/>
    <property type="molecule type" value="Genomic_DNA"/>
</dbReference>
<dbReference type="InterPro" id="IPR042099">
    <property type="entry name" value="ANL_N_sf"/>
</dbReference>
<feature type="domain" description="AMP-dependent synthetase/ligase" evidence="2">
    <location>
        <begin position="47"/>
        <end position="402"/>
    </location>
</feature>
<keyword evidence="4" id="KW-1185">Reference proteome</keyword>
<dbReference type="PANTHER" id="PTHR43201">
    <property type="entry name" value="ACYL-COA SYNTHETASE"/>
    <property type="match status" value="1"/>
</dbReference>